<dbReference type="PANTHER" id="PTHR21503:SF8">
    <property type="entry name" value="F-BOX ASSOCIATED DOMAIN-CONTAINING PROTEIN-RELATED"/>
    <property type="match status" value="1"/>
</dbReference>
<dbReference type="PANTHER" id="PTHR21503">
    <property type="entry name" value="F-BOX-CONTAINING HYPOTHETICAL PROTEIN C.ELEGANS"/>
    <property type="match status" value="1"/>
</dbReference>
<organism evidence="2 3">
    <name type="scientific">Caenorhabditis nigoni</name>
    <dbReference type="NCBI Taxonomy" id="1611254"/>
    <lineage>
        <taxon>Eukaryota</taxon>
        <taxon>Metazoa</taxon>
        <taxon>Ecdysozoa</taxon>
        <taxon>Nematoda</taxon>
        <taxon>Chromadorea</taxon>
        <taxon>Rhabditida</taxon>
        <taxon>Rhabditina</taxon>
        <taxon>Rhabditomorpha</taxon>
        <taxon>Rhabditoidea</taxon>
        <taxon>Rhabditidae</taxon>
        <taxon>Peloderinae</taxon>
        <taxon>Caenorhabditis</taxon>
    </lineage>
</organism>
<dbReference type="Proteomes" id="UP000230233">
    <property type="component" value="Chromosome I"/>
</dbReference>
<comment type="caution">
    <text evidence="2">The sequence shown here is derived from an EMBL/GenBank/DDBJ whole genome shotgun (WGS) entry which is preliminary data.</text>
</comment>
<accession>A0A2G5VUU4</accession>
<protein>
    <recommendedName>
        <fullName evidence="1">F-box domain-containing protein</fullName>
    </recommendedName>
</protein>
<dbReference type="Pfam" id="PF00646">
    <property type="entry name" value="F-box"/>
    <property type="match status" value="1"/>
</dbReference>
<dbReference type="AlphaFoldDB" id="A0A2G5VUU4"/>
<name>A0A2G5VUU4_9PELO</name>
<feature type="domain" description="F-box" evidence="1">
    <location>
        <begin position="1"/>
        <end position="48"/>
    </location>
</feature>
<evidence type="ECO:0000313" key="3">
    <source>
        <dbReference type="Proteomes" id="UP000230233"/>
    </source>
</evidence>
<sequence length="107" mass="12911">MKLSNYPLLIQKEILHNMKYTDLFLLSFVSKNMKKLIKSSQTKRFRSIDSIVYDYRDNQPLVFMHFGNFPNMILEIAEWEKTKYDYFQLNVSGKIIDFRRVTMSNEL</sequence>
<keyword evidence="3" id="KW-1185">Reference proteome</keyword>
<evidence type="ECO:0000313" key="2">
    <source>
        <dbReference type="EMBL" id="PIC55417.1"/>
    </source>
</evidence>
<evidence type="ECO:0000259" key="1">
    <source>
        <dbReference type="PROSITE" id="PS50181"/>
    </source>
</evidence>
<gene>
    <name evidence="2" type="primary">Cnig_chr_I.g700</name>
    <name evidence="2" type="ORF">B9Z55_000700</name>
</gene>
<dbReference type="EMBL" id="PDUG01000001">
    <property type="protein sequence ID" value="PIC55417.1"/>
    <property type="molecule type" value="Genomic_DNA"/>
</dbReference>
<reference evidence="3" key="1">
    <citation type="submission" date="2017-10" db="EMBL/GenBank/DDBJ databases">
        <title>Rapid genome shrinkage in a self-fertile nematode reveals novel sperm competition proteins.</title>
        <authorList>
            <person name="Yin D."/>
            <person name="Schwarz E.M."/>
            <person name="Thomas C.G."/>
            <person name="Felde R.L."/>
            <person name="Korf I.F."/>
            <person name="Cutter A.D."/>
            <person name="Schartner C.M."/>
            <person name="Ralston E.J."/>
            <person name="Meyer B.J."/>
            <person name="Haag E.S."/>
        </authorList>
    </citation>
    <scope>NUCLEOTIDE SEQUENCE [LARGE SCALE GENOMIC DNA]</scope>
    <source>
        <strain evidence="3">JU1422</strain>
    </source>
</reference>
<proteinExistence type="predicted"/>
<dbReference type="InterPro" id="IPR001810">
    <property type="entry name" value="F-box_dom"/>
</dbReference>
<dbReference type="PROSITE" id="PS50181">
    <property type="entry name" value="FBOX"/>
    <property type="match status" value="1"/>
</dbReference>